<evidence type="ECO:0000256" key="3">
    <source>
        <dbReference type="SAM" id="Phobius"/>
    </source>
</evidence>
<dbReference type="OrthoDB" id="249058at2759"/>
<feature type="coiled-coil region" evidence="1">
    <location>
        <begin position="329"/>
        <end position="388"/>
    </location>
</feature>
<keyword evidence="3" id="KW-0812">Transmembrane</keyword>
<keyword evidence="5" id="KW-1185">Reference proteome</keyword>
<feature type="region of interest" description="Disordered" evidence="2">
    <location>
        <begin position="398"/>
        <end position="449"/>
    </location>
</feature>
<comment type="caution">
    <text evidence="4">The sequence shown here is derived from an EMBL/GenBank/DDBJ whole genome shotgun (WGS) entry which is preliminary data.</text>
</comment>
<feature type="transmembrane region" description="Helical" evidence="3">
    <location>
        <begin position="110"/>
        <end position="132"/>
    </location>
</feature>
<feature type="compositionally biased region" description="Polar residues" evidence="2">
    <location>
        <begin position="398"/>
        <end position="410"/>
    </location>
</feature>
<dbReference type="Proteomes" id="UP000007350">
    <property type="component" value="Unassembled WGS sequence"/>
</dbReference>
<organism evidence="4 5">
    <name type="scientific">Trypanosoma cruzi marinkellei</name>
    <dbReference type="NCBI Taxonomy" id="85056"/>
    <lineage>
        <taxon>Eukaryota</taxon>
        <taxon>Discoba</taxon>
        <taxon>Euglenozoa</taxon>
        <taxon>Kinetoplastea</taxon>
        <taxon>Metakinetoplastina</taxon>
        <taxon>Trypanosomatida</taxon>
        <taxon>Trypanosomatidae</taxon>
        <taxon>Trypanosoma</taxon>
        <taxon>Schizotrypanum</taxon>
    </lineage>
</organism>
<feature type="compositionally biased region" description="Low complexity" evidence="2">
    <location>
        <begin position="471"/>
        <end position="493"/>
    </location>
</feature>
<feature type="region of interest" description="Disordered" evidence="2">
    <location>
        <begin position="471"/>
        <end position="495"/>
    </location>
</feature>
<protein>
    <submittedName>
        <fullName evidence="4">Uncharacterized protein</fullName>
    </submittedName>
</protein>
<feature type="compositionally biased region" description="Acidic residues" evidence="2">
    <location>
        <begin position="412"/>
        <end position="424"/>
    </location>
</feature>
<evidence type="ECO:0000313" key="5">
    <source>
        <dbReference type="Proteomes" id="UP000007350"/>
    </source>
</evidence>
<evidence type="ECO:0000313" key="4">
    <source>
        <dbReference type="EMBL" id="EKF28655.1"/>
    </source>
</evidence>
<keyword evidence="3" id="KW-1133">Transmembrane helix</keyword>
<name>K2MNH2_TRYCR</name>
<feature type="compositionally biased region" description="Polar residues" evidence="2">
    <location>
        <begin position="428"/>
        <end position="438"/>
    </location>
</feature>
<feature type="transmembrane region" description="Helical" evidence="3">
    <location>
        <begin position="32"/>
        <end position="60"/>
    </location>
</feature>
<keyword evidence="1" id="KW-0175">Coiled coil</keyword>
<evidence type="ECO:0000256" key="1">
    <source>
        <dbReference type="SAM" id="Coils"/>
    </source>
</evidence>
<dbReference type="EMBL" id="AHKC01015352">
    <property type="protein sequence ID" value="EKF28655.1"/>
    <property type="molecule type" value="Genomic_DNA"/>
</dbReference>
<dbReference type="AlphaFoldDB" id="K2MNH2"/>
<keyword evidence="3" id="KW-0472">Membrane</keyword>
<accession>K2MNH2</accession>
<evidence type="ECO:0000256" key="2">
    <source>
        <dbReference type="SAM" id="MobiDB-lite"/>
    </source>
</evidence>
<gene>
    <name evidence="4" type="ORF">MOQ_007592</name>
</gene>
<sequence>MRLSFFFSFLFFYWRFCALLTALSRPFLHSYIYIYIYIYIGGVYSYLYLPFVCGLFAYTWGYTLRDEGAKHNRNDKKKKRNNKQKRVCDEGRRWRERVGVLWRRKLKGKFFLFSVYLFFFSSPPCLCTVPIADGGYILHVASRWRVCGCGWVGGVLFRTTNTKTYTFSFVFSHSFDTTRIMDGGNGEGCNQSDVAVASSAFGGALHPVELRHCVSLKKSPRMPNDEICEEEAVRSEVAVQLAEKVVVLRRKLQRREAEIQTLKLGIETGTSAATHSTAAATATTNASVTFSADGSTVESCNDIRNASSLTRELSAAAEQTVDCNSQGNSAELQEKLAEMEAQSVLWRQRVKEALRTSQKREQALLAENIALQKRLQELQGKLNEAMFRIEASTLKNARQTTKVNRHCQTNESSEDAESGDESYADDTTGMSNISSNTRPLRRRRRQSVQISTLPTSLHVVASSENLATTARATTVVTPTQTEISDSSSKSPSRFPYPPQPLVPMRCGNLNIDGGSNMVSPNYPMEICSSDPTSQAQSPPFIVAVHYNNSDGWSVQTKLCVKPGMTVAQLKEHCCSQFYDRYQMRLDDSKLCVRYYHEKARRHVVLSPYRELHSFACFQRCERENIPITLQLTREDNLSKFVHDTMNVANMSRVNLSQERAD</sequence>
<reference evidence="4 5" key="1">
    <citation type="journal article" date="2012" name="BMC Genomics">
        <title>Comparative genomic analysis of human infective Trypanosoma cruzi lineages with the bat-restricted subspecies T. cruzi marinkellei.</title>
        <authorList>
            <person name="Franzen O."/>
            <person name="Talavera-Lopez C."/>
            <person name="Ochaya S."/>
            <person name="Butler C.E."/>
            <person name="Messenger L.A."/>
            <person name="Lewis M.D."/>
            <person name="Llewellyn M.S."/>
            <person name="Marinkelle C.J."/>
            <person name="Tyler K.M."/>
            <person name="Miles M.A."/>
            <person name="Andersson B."/>
        </authorList>
    </citation>
    <scope>NUCLEOTIDE SEQUENCE [LARGE SCALE GENOMIC DNA]</scope>
    <source>
        <strain evidence="4 5">B7</strain>
    </source>
</reference>
<proteinExistence type="predicted"/>